<evidence type="ECO:0000313" key="3">
    <source>
        <dbReference type="Proteomes" id="UP000288711"/>
    </source>
</evidence>
<name>A0A444B3X2_9MICO</name>
<evidence type="ECO:0000313" key="2">
    <source>
        <dbReference type="EMBL" id="RWU83078.1"/>
    </source>
</evidence>
<accession>A0A444B3X2</accession>
<sequence length="152" mass="16715">MTEGEHTRLIAWAHELRAVHARLREALDLVRTAGADPEAARDLLLYCRGFCTALARHHEGEDRHLFPAVAAAHPELAETLRKLTQDHSMMSHLIGGLEAALDRDAPPDEVYSHVEGLGAIMESQFGFEERALLEVLETLDLPTDPAAVLGPL</sequence>
<protein>
    <submittedName>
        <fullName evidence="2">Cation-binding protein</fullName>
    </submittedName>
</protein>
<reference evidence="2 3" key="1">
    <citation type="journal article" date="2009" name="Int. J. Syst. Evol. Microbiol.">
        <title>Janibacter hoylei sp. nov., Bacillus isronensis sp. nov. and Bacillus aryabhattai sp. nov., isolated from cryotubes used for collecting air from the upper atmosphere.</title>
        <authorList>
            <person name="Shivaji S."/>
            <person name="Chaturvedi P."/>
            <person name="Begum Z."/>
            <person name="Pindi P.K."/>
            <person name="Manorama R."/>
            <person name="Padmanaban D.A."/>
            <person name="Shouche Y.S."/>
            <person name="Pawar S."/>
            <person name="Vaishampayan P."/>
            <person name="Dutt C.B."/>
            <person name="Datta G.N."/>
            <person name="Manchanda R.K."/>
            <person name="Rao U.R."/>
            <person name="Bhargava P.M."/>
            <person name="Narlikar J.V."/>
        </authorList>
    </citation>
    <scope>NUCLEOTIDE SEQUENCE [LARGE SCALE GENOMIC DNA]</scope>
    <source>
        <strain evidence="2 3">PVAS-1</strain>
    </source>
</reference>
<dbReference type="Proteomes" id="UP000288711">
    <property type="component" value="Unassembled WGS sequence"/>
</dbReference>
<dbReference type="Gene3D" id="1.20.120.520">
    <property type="entry name" value="nmb1532 protein domain like"/>
    <property type="match status" value="1"/>
</dbReference>
<gene>
    <name evidence="2" type="ORF">CWN80_09780</name>
</gene>
<dbReference type="OrthoDB" id="8225825at2"/>
<comment type="caution">
    <text evidence="2">The sequence shown here is derived from an EMBL/GenBank/DDBJ whole genome shotgun (WGS) entry which is preliminary data.</text>
</comment>
<keyword evidence="3" id="KW-1185">Reference proteome</keyword>
<dbReference type="InterPro" id="IPR012312">
    <property type="entry name" value="Hemerythrin-like"/>
</dbReference>
<organism evidence="2 3">
    <name type="scientific">Janibacter hoylei PVAS-1</name>
    <dbReference type="NCBI Taxonomy" id="1210046"/>
    <lineage>
        <taxon>Bacteria</taxon>
        <taxon>Bacillati</taxon>
        <taxon>Actinomycetota</taxon>
        <taxon>Actinomycetes</taxon>
        <taxon>Micrococcales</taxon>
        <taxon>Intrasporangiaceae</taxon>
        <taxon>Janibacter</taxon>
    </lineage>
</organism>
<proteinExistence type="predicted"/>
<dbReference type="AlphaFoldDB" id="A0A444B3X2"/>
<dbReference type="EMBL" id="PIPF01000009">
    <property type="protein sequence ID" value="RWU83078.1"/>
    <property type="molecule type" value="Genomic_DNA"/>
</dbReference>
<evidence type="ECO:0000259" key="1">
    <source>
        <dbReference type="Pfam" id="PF01814"/>
    </source>
</evidence>
<dbReference type="Pfam" id="PF01814">
    <property type="entry name" value="Hemerythrin"/>
    <property type="match status" value="1"/>
</dbReference>
<feature type="domain" description="Hemerythrin-like" evidence="1">
    <location>
        <begin position="14"/>
        <end position="134"/>
    </location>
</feature>